<dbReference type="InterPro" id="IPR042262">
    <property type="entry name" value="CN_hydtase_beta_C"/>
</dbReference>
<evidence type="ECO:0000256" key="4">
    <source>
        <dbReference type="ARBA" id="ARBA00044877"/>
    </source>
</evidence>
<dbReference type="InterPro" id="IPR024690">
    <property type="entry name" value="CN_hydtase_beta_dom_C"/>
</dbReference>
<proteinExistence type="inferred from homology"/>
<dbReference type="AlphaFoldDB" id="A0AAV4LET8"/>
<evidence type="ECO:0000313" key="8">
    <source>
        <dbReference type="EMBL" id="GIM46345.1"/>
    </source>
</evidence>
<evidence type="ECO:0000259" key="6">
    <source>
        <dbReference type="Pfam" id="PF02211"/>
    </source>
</evidence>
<dbReference type="Pfam" id="PF21006">
    <property type="entry name" value="NHase_beta_N"/>
    <property type="match status" value="1"/>
</dbReference>
<name>A0AAV4LET8_9BACL</name>
<feature type="domain" description="Nitrile hydratase beta subunit-like N-terminal" evidence="7">
    <location>
        <begin position="1"/>
        <end position="113"/>
    </location>
</feature>
<dbReference type="GO" id="GO:0046914">
    <property type="term" value="F:transition metal ion binding"/>
    <property type="evidence" value="ECO:0007669"/>
    <property type="project" value="InterPro"/>
</dbReference>
<comment type="function">
    <text evidence="1 5">NHase catalyzes the hydration of various nitrile compounds to the corresponding amides.</text>
</comment>
<reference evidence="8" key="1">
    <citation type="journal article" date="2023" name="Int. J. Syst. Evol. Microbiol.">
        <title>Collibacillus ludicampi gen. nov., sp. nov., a new soil bacterium of the family Alicyclobacillaceae.</title>
        <authorList>
            <person name="Jojima T."/>
            <person name="Ioku Y."/>
            <person name="Fukuta Y."/>
            <person name="Shirasaka N."/>
            <person name="Matsumura Y."/>
            <person name="Mori M."/>
        </authorList>
    </citation>
    <scope>NUCLEOTIDE SEQUENCE</scope>
    <source>
        <strain evidence="8">TP075</strain>
    </source>
</reference>
<dbReference type="Gene3D" id="1.10.472.20">
    <property type="entry name" value="Nitrile hydratase, beta subunit"/>
    <property type="match status" value="1"/>
</dbReference>
<evidence type="ECO:0000259" key="7">
    <source>
        <dbReference type="Pfam" id="PF21006"/>
    </source>
</evidence>
<dbReference type="SUPFAM" id="SSF50090">
    <property type="entry name" value="Electron transport accessory proteins"/>
    <property type="match status" value="1"/>
</dbReference>
<comment type="catalytic activity">
    <reaction evidence="4 5">
        <text>an aliphatic primary amide = an aliphatic nitrile + H2O</text>
        <dbReference type="Rhea" id="RHEA:12673"/>
        <dbReference type="ChEBI" id="CHEBI:15377"/>
        <dbReference type="ChEBI" id="CHEBI:65285"/>
        <dbReference type="ChEBI" id="CHEBI:80291"/>
        <dbReference type="EC" id="4.2.1.84"/>
    </reaction>
</comment>
<evidence type="ECO:0000256" key="3">
    <source>
        <dbReference type="ARBA" id="ARBA00023239"/>
    </source>
</evidence>
<dbReference type="Gene3D" id="2.30.30.50">
    <property type="match status" value="1"/>
</dbReference>
<keyword evidence="3 5" id="KW-0456">Lyase</keyword>
<dbReference type="InterPro" id="IPR008990">
    <property type="entry name" value="Elect_transpt_acc-like_dom_sf"/>
</dbReference>
<comment type="similarity">
    <text evidence="2 5">Belongs to the nitrile hydratase subunit beta family.</text>
</comment>
<dbReference type="InterPro" id="IPR003168">
    <property type="entry name" value="Nitrile_hydratase_bsu"/>
</dbReference>
<protein>
    <recommendedName>
        <fullName evidence="5">Nitrile hydratase subunit beta</fullName>
        <shortName evidence="5">NHase</shortName>
        <ecNumber evidence="5">4.2.1.84</ecNumber>
    </recommendedName>
</protein>
<dbReference type="Pfam" id="PF02211">
    <property type="entry name" value="NHase_beta_C"/>
    <property type="match status" value="1"/>
</dbReference>
<dbReference type="EC" id="4.2.1.84" evidence="5"/>
<sequence>MNGIHDLGGMDGFGKVMYVKEKDDPYFTADWERLTFALVANCMAQGLGMKAFDEFRIGIELMRPVDYLTSSYYGHWVATVEYNLLDTGVLSAEELEARTQAFLEKPDTKLPHREDPELVKLVEKALLEGLSPEREISSPPRFEVGQRIKTRNIHPTGHTRFPRYVRDKYGVIDEVYGAHVFPDDAAHRRGENPQYIYRVRFEAEELWGVKQKDSVYVDLWESYLEPVSH</sequence>
<dbReference type="PIRSF" id="PIRSF001427">
    <property type="entry name" value="NHase_beta"/>
    <property type="match status" value="1"/>
</dbReference>
<dbReference type="GO" id="GO:0018822">
    <property type="term" value="F:nitrile hydratase activity"/>
    <property type="evidence" value="ECO:0007669"/>
    <property type="project" value="UniProtKB-EC"/>
</dbReference>
<dbReference type="EMBL" id="BOQE01000001">
    <property type="protein sequence ID" value="GIM46345.1"/>
    <property type="molecule type" value="Genomic_DNA"/>
</dbReference>
<evidence type="ECO:0000256" key="5">
    <source>
        <dbReference type="PIRNR" id="PIRNR001427"/>
    </source>
</evidence>
<organism evidence="8 9">
    <name type="scientific">Collibacillus ludicampi</name>
    <dbReference type="NCBI Taxonomy" id="2771369"/>
    <lineage>
        <taxon>Bacteria</taxon>
        <taxon>Bacillati</taxon>
        <taxon>Bacillota</taxon>
        <taxon>Bacilli</taxon>
        <taxon>Bacillales</taxon>
        <taxon>Alicyclobacillaceae</taxon>
        <taxon>Collibacillus</taxon>
    </lineage>
</organism>
<accession>A0AAV4LET8</accession>
<evidence type="ECO:0000256" key="1">
    <source>
        <dbReference type="ARBA" id="ARBA00004042"/>
    </source>
</evidence>
<gene>
    <name evidence="8" type="primary">nthB</name>
    <name evidence="8" type="ORF">DNHGIG_18940</name>
</gene>
<dbReference type="RefSeq" id="WP_282199459.1">
    <property type="nucleotide sequence ID" value="NZ_BOQE01000001.1"/>
</dbReference>
<comment type="caution">
    <text evidence="8">The sequence shown here is derived from an EMBL/GenBank/DDBJ whole genome shotgun (WGS) entry which is preliminary data.</text>
</comment>
<evidence type="ECO:0000256" key="2">
    <source>
        <dbReference type="ARBA" id="ARBA00009098"/>
    </source>
</evidence>
<dbReference type="NCBIfam" id="TIGR03888">
    <property type="entry name" value="nitrile_beta"/>
    <property type="match status" value="1"/>
</dbReference>
<dbReference type="InterPro" id="IPR049054">
    <property type="entry name" value="CN_hydtase_beta-like_N"/>
</dbReference>
<dbReference type="Proteomes" id="UP001057291">
    <property type="component" value="Unassembled WGS sequence"/>
</dbReference>
<feature type="domain" description="Nitrile hydratase beta subunit" evidence="6">
    <location>
        <begin position="131"/>
        <end position="226"/>
    </location>
</feature>
<evidence type="ECO:0000313" key="9">
    <source>
        <dbReference type="Proteomes" id="UP001057291"/>
    </source>
</evidence>
<keyword evidence="9" id="KW-1185">Reference proteome</keyword>